<accession>F8E8K4</accession>
<dbReference type="InterPro" id="IPR048999">
    <property type="entry name" value="STT3-PglB_core"/>
</dbReference>
<evidence type="ECO:0000259" key="2">
    <source>
        <dbReference type="Pfam" id="PF21436"/>
    </source>
</evidence>
<dbReference type="HOGENOM" id="CLU_405836_0_0_0"/>
<keyword evidence="4" id="KW-1185">Reference proteome</keyword>
<feature type="transmembrane region" description="Helical" evidence="1">
    <location>
        <begin position="124"/>
        <end position="156"/>
    </location>
</feature>
<name>F8E8K4_FLESM</name>
<dbReference type="OrthoDB" id="9796223at2"/>
<reference evidence="3 4" key="1">
    <citation type="journal article" date="2011" name="Stand. Genomic Sci.">
        <title>Genome sequence of the moderately thermophilic halophile Flexistipes sinusarabici strain (MAS10).</title>
        <authorList>
            <person name="Lapidus A."/>
            <person name="Chertkov O."/>
            <person name="Nolan M."/>
            <person name="Lucas S."/>
            <person name="Hammon N."/>
            <person name="Deshpande S."/>
            <person name="Cheng J.F."/>
            <person name="Tapia R."/>
            <person name="Han C."/>
            <person name="Goodwin L."/>
            <person name="Pitluck S."/>
            <person name="Liolios K."/>
            <person name="Pagani I."/>
            <person name="Ivanova N."/>
            <person name="Huntemann M."/>
            <person name="Mavromatis K."/>
            <person name="Mikhailova N."/>
            <person name="Pati A."/>
            <person name="Chen A."/>
            <person name="Palaniappan K."/>
            <person name="Land M."/>
            <person name="Hauser L."/>
            <person name="Brambilla E.M."/>
            <person name="Rohde M."/>
            <person name="Abt B."/>
            <person name="Spring S."/>
            <person name="Goker M."/>
            <person name="Bristow J."/>
            <person name="Eisen J.A."/>
            <person name="Markowitz V."/>
            <person name="Hugenholtz P."/>
            <person name="Kyrpides N.C."/>
            <person name="Klenk H.P."/>
            <person name="Woyke T."/>
        </authorList>
    </citation>
    <scope>NUCLEOTIDE SEQUENCE [LARGE SCALE GENOMIC DNA]</scope>
    <source>
        <strain evidence="4">DSM 4947 / MAS 10</strain>
    </source>
</reference>
<dbReference type="Gene3D" id="3.40.1380.40">
    <property type="match status" value="1"/>
</dbReference>
<keyword evidence="1" id="KW-0472">Membrane</keyword>
<evidence type="ECO:0000313" key="3">
    <source>
        <dbReference type="EMBL" id="AEI14053.1"/>
    </source>
</evidence>
<gene>
    <name evidence="3" type="ordered locus">Flexsi_0365</name>
</gene>
<dbReference type="Proteomes" id="UP000006621">
    <property type="component" value="Chromosome"/>
</dbReference>
<proteinExistence type="predicted"/>
<sequence>MKKTLGIFILLLISSVIVFSISLYKRSQQFDKWQQNKDAYFVDNYTAMTTLDAYKWLRYARDKENGVAAEKEKDLRGYPDVRSYPDKIPYLSTLIATADNFFNSEGYDSIYVGGIKLSNILASLFIIPLIIYLYLAGGGFSGILGGLIGTFSWAYYVRASTGRVDTDGLVLLVPTLIGLLLLAVAISKKDIHRYIFAAVAGIAFIFLSEVHKVADAGMIGYFVILLLTLYLNKVPKKTILITAGIFVLFCNPLNFIFSVKTLYSFLASKYFFNVSEGGKGAEIVFPNILKTITETQQKNYMEILNMLYGNVYLAVLGLAGSVALFVIHFKRMLLLLPMLGLGCMAFVTSNRFSMFLSPFVGIGLGFIIYLAVKYAYKYALKRENSFVIHISSAAIMFIFFFLTTNFTAFSYIPRPSISAPITKSFIELKEKAPDNSAIFSWWDYGYALMDIGDFYTYHDGGLHGGSRTYFVGKAYTMDNQTKFYNMINYFDDKGFKSIKQMMDDNKSPEFMLNSVLDYSGELENNDNVYLLYTNDMIGKYGAISFFGNWDFQSKSSNNTGYQNLRCTSFRNNVLSCGNYTVNIPDGVLVAGNRRIPLRKVVFVNDGYVSKAQDYPYSEGVYVQILINQNRILGVQLLSESVYKSNFNQQYILGNYDKTYFEEVYNNFPVARAFKVKQGDVGKGILSD</sequence>
<keyword evidence="1" id="KW-1133">Transmembrane helix</keyword>
<organism evidence="3 4">
    <name type="scientific">Flexistipes sinusarabici (strain ATCC 49648 / DSM 4947 / MAS 10)</name>
    <dbReference type="NCBI Taxonomy" id="717231"/>
    <lineage>
        <taxon>Bacteria</taxon>
        <taxon>Pseudomonadati</taxon>
        <taxon>Deferribacterota</taxon>
        <taxon>Deferribacteres</taxon>
        <taxon>Deferribacterales</taxon>
        <taxon>Flexistipitaceae</taxon>
        <taxon>Flexistipes</taxon>
    </lineage>
</organism>
<dbReference type="Pfam" id="PF21436">
    <property type="entry name" value="STT3-PglB_core"/>
    <property type="match status" value="1"/>
</dbReference>
<protein>
    <submittedName>
        <fullName evidence="3">Oligosaccharyl transferase STT3 subunit</fullName>
    </submittedName>
</protein>
<dbReference type="EMBL" id="CP002858">
    <property type="protein sequence ID" value="AEI14053.1"/>
    <property type="molecule type" value="Genomic_DNA"/>
</dbReference>
<evidence type="ECO:0000256" key="1">
    <source>
        <dbReference type="SAM" id="Phobius"/>
    </source>
</evidence>
<feature type="transmembrane region" description="Helical" evidence="1">
    <location>
        <begin position="388"/>
        <end position="412"/>
    </location>
</feature>
<dbReference type="AlphaFoldDB" id="F8E8K4"/>
<keyword evidence="1" id="KW-0812">Transmembrane</keyword>
<dbReference type="KEGG" id="fsi:Flexsi_0365"/>
<feature type="transmembrane region" description="Helical" evidence="1">
    <location>
        <begin position="6"/>
        <end position="24"/>
    </location>
</feature>
<feature type="domain" description="STT3/PglB/AglB core" evidence="2">
    <location>
        <begin position="437"/>
        <end position="552"/>
    </location>
</feature>
<feature type="transmembrane region" description="Helical" evidence="1">
    <location>
        <begin position="307"/>
        <end position="327"/>
    </location>
</feature>
<dbReference type="eggNOG" id="COG1287">
    <property type="taxonomic scope" value="Bacteria"/>
</dbReference>
<feature type="transmembrane region" description="Helical" evidence="1">
    <location>
        <begin position="213"/>
        <end position="231"/>
    </location>
</feature>
<feature type="transmembrane region" description="Helical" evidence="1">
    <location>
        <begin position="191"/>
        <end position="207"/>
    </location>
</feature>
<keyword evidence="3" id="KW-0808">Transferase</keyword>
<dbReference type="RefSeq" id="WP_013885564.1">
    <property type="nucleotide sequence ID" value="NC_015672.1"/>
</dbReference>
<feature type="transmembrane region" description="Helical" evidence="1">
    <location>
        <begin position="168"/>
        <end position="186"/>
    </location>
</feature>
<dbReference type="SMR" id="F8E8K4"/>
<reference evidence="4" key="2">
    <citation type="submission" date="2011-06" db="EMBL/GenBank/DDBJ databases">
        <title>The complete genome of Flexistipes sinusarabici DSM 4947.</title>
        <authorList>
            <person name="Lucas S."/>
            <person name="Han J."/>
            <person name="Lapidus A."/>
            <person name="Bruce D."/>
            <person name="Goodwin L."/>
            <person name="Pitluck S."/>
            <person name="Peters L."/>
            <person name="Kyrpides N."/>
            <person name="Mavromatis K."/>
            <person name="Ivanova N."/>
            <person name="Mikhailova N."/>
            <person name="Chertkov O."/>
            <person name="Detter J.C."/>
            <person name="Tapia R."/>
            <person name="Han C."/>
            <person name="Land M."/>
            <person name="Hauser L."/>
            <person name="Markowitz V."/>
            <person name="Cheng J.-F."/>
            <person name="Hugenholtz P."/>
            <person name="Woyke T."/>
            <person name="Wu D."/>
            <person name="Spring S."/>
            <person name="Schroeder M."/>
            <person name="Brambilla E."/>
            <person name="Klenk H.-P."/>
            <person name="Eisen J.A."/>
        </authorList>
    </citation>
    <scope>NUCLEOTIDE SEQUENCE [LARGE SCALE GENOMIC DNA]</scope>
    <source>
        <strain evidence="4">DSM 4947 / MAS 10</strain>
    </source>
</reference>
<feature type="transmembrane region" description="Helical" evidence="1">
    <location>
        <begin position="355"/>
        <end position="376"/>
    </location>
</feature>
<dbReference type="GO" id="GO:0016740">
    <property type="term" value="F:transferase activity"/>
    <property type="evidence" value="ECO:0007669"/>
    <property type="project" value="UniProtKB-KW"/>
</dbReference>
<feature type="transmembrane region" description="Helical" evidence="1">
    <location>
        <begin position="238"/>
        <end position="257"/>
    </location>
</feature>
<evidence type="ECO:0000313" key="4">
    <source>
        <dbReference type="Proteomes" id="UP000006621"/>
    </source>
</evidence>
<dbReference type="STRING" id="717231.Flexsi_0365"/>